<dbReference type="InterPro" id="IPR031166">
    <property type="entry name" value="G_ENGA"/>
</dbReference>
<keyword evidence="4 10" id="KW-0677">Repeat</keyword>
<keyword evidence="5 8" id="KW-0547">Nucleotide-binding</keyword>
<organism evidence="12 13">
    <name type="scientific">Rufibacter radiotolerans</name>
    <dbReference type="NCBI Taxonomy" id="1379910"/>
    <lineage>
        <taxon>Bacteria</taxon>
        <taxon>Pseudomonadati</taxon>
        <taxon>Bacteroidota</taxon>
        <taxon>Cytophagia</taxon>
        <taxon>Cytophagales</taxon>
        <taxon>Hymenobacteraceae</taxon>
        <taxon>Rufibacter</taxon>
    </lineage>
</organism>
<dbReference type="PROSITE" id="PS51712">
    <property type="entry name" value="G_ENGA"/>
    <property type="match status" value="2"/>
</dbReference>
<evidence type="ECO:0000256" key="3">
    <source>
        <dbReference type="ARBA" id="ARBA00022517"/>
    </source>
</evidence>
<keyword evidence="13" id="KW-1185">Reference proteome</keyword>
<dbReference type="CDD" id="cd01895">
    <property type="entry name" value="EngA2"/>
    <property type="match status" value="1"/>
</dbReference>
<feature type="binding site" evidence="8">
    <location>
        <begin position="57"/>
        <end position="61"/>
    </location>
    <ligand>
        <name>GTP</name>
        <dbReference type="ChEBI" id="CHEBI:37565"/>
        <label>1</label>
    </ligand>
</feature>
<keyword evidence="3 8" id="KW-0690">Ribosome biogenesis</keyword>
<dbReference type="FunFam" id="3.40.50.300:FF:000057">
    <property type="entry name" value="GTPase Der"/>
    <property type="match status" value="1"/>
</dbReference>
<dbReference type="InterPro" id="IPR015946">
    <property type="entry name" value="KH_dom-like_a/b"/>
</dbReference>
<evidence type="ECO:0000256" key="7">
    <source>
        <dbReference type="ARBA" id="ARBA00032345"/>
    </source>
</evidence>
<evidence type="ECO:0000313" key="12">
    <source>
        <dbReference type="EMBL" id="AKQ47295.1"/>
    </source>
</evidence>
<comment type="subunit">
    <text evidence="8">Associates with the 50S ribosomal subunit.</text>
</comment>
<dbReference type="Gene3D" id="3.30.300.20">
    <property type="match status" value="1"/>
</dbReference>
<dbReference type="NCBIfam" id="TIGR03594">
    <property type="entry name" value="GTPase_EngA"/>
    <property type="match status" value="1"/>
</dbReference>
<dbReference type="NCBIfam" id="TIGR00231">
    <property type="entry name" value="small_GTP"/>
    <property type="match status" value="2"/>
</dbReference>
<dbReference type="GO" id="GO:0042254">
    <property type="term" value="P:ribosome biogenesis"/>
    <property type="evidence" value="ECO:0007669"/>
    <property type="project" value="UniProtKB-KW"/>
</dbReference>
<dbReference type="GO" id="GO:0043022">
    <property type="term" value="F:ribosome binding"/>
    <property type="evidence" value="ECO:0007669"/>
    <property type="project" value="TreeGrafter"/>
</dbReference>
<feature type="binding site" evidence="8">
    <location>
        <begin position="10"/>
        <end position="17"/>
    </location>
    <ligand>
        <name>GTP</name>
        <dbReference type="ChEBI" id="CHEBI:37565"/>
        <label>1</label>
    </ligand>
</feature>
<dbReference type="STRING" id="1379910.TH63_19265"/>
<evidence type="ECO:0000256" key="5">
    <source>
        <dbReference type="ARBA" id="ARBA00022741"/>
    </source>
</evidence>
<dbReference type="CDD" id="cd01894">
    <property type="entry name" value="EngA1"/>
    <property type="match status" value="1"/>
</dbReference>
<comment type="function">
    <text evidence="8 10">GTPase that plays an essential role in the late steps of ribosome biogenesis.</text>
</comment>
<dbReference type="InterPro" id="IPR032859">
    <property type="entry name" value="KH_dom-like"/>
</dbReference>
<evidence type="ECO:0000256" key="9">
    <source>
        <dbReference type="PROSITE-ProRule" id="PRU01049"/>
    </source>
</evidence>
<reference evidence="12 13" key="1">
    <citation type="submission" date="2015-01" db="EMBL/GenBank/DDBJ databases">
        <title>Rufibacter sp./DG31D/ whole genome sequencing.</title>
        <authorList>
            <person name="Kim M.K."/>
            <person name="Srinivasan S."/>
            <person name="Lee J.-J."/>
        </authorList>
    </citation>
    <scope>NUCLEOTIDE SEQUENCE [LARGE SCALE GENOMIC DNA]</scope>
    <source>
        <strain evidence="12 13">DG31D</strain>
    </source>
</reference>
<protein>
    <recommendedName>
        <fullName evidence="2 8">GTPase Der</fullName>
    </recommendedName>
    <alternativeName>
        <fullName evidence="7 8">GTP-binding protein EngA</fullName>
    </alternativeName>
</protein>
<feature type="binding site" evidence="8">
    <location>
        <begin position="231"/>
        <end position="235"/>
    </location>
    <ligand>
        <name>GTP</name>
        <dbReference type="ChEBI" id="CHEBI:37565"/>
        <label>2</label>
    </ligand>
</feature>
<dbReference type="InterPro" id="IPR027417">
    <property type="entry name" value="P-loop_NTPase"/>
</dbReference>
<evidence type="ECO:0000313" key="13">
    <source>
        <dbReference type="Proteomes" id="UP000036458"/>
    </source>
</evidence>
<dbReference type="RefSeq" id="WP_048922391.1">
    <property type="nucleotide sequence ID" value="NZ_CP010777.1"/>
</dbReference>
<dbReference type="PRINTS" id="PR00326">
    <property type="entry name" value="GTP1OBG"/>
</dbReference>
<feature type="domain" description="EngA-type G" evidence="11">
    <location>
        <begin position="178"/>
        <end position="353"/>
    </location>
</feature>
<proteinExistence type="inferred from homology"/>
<dbReference type="PIRSF" id="PIRSF006485">
    <property type="entry name" value="GTP-binding_EngA"/>
    <property type="match status" value="1"/>
</dbReference>
<evidence type="ECO:0000256" key="8">
    <source>
        <dbReference type="HAMAP-Rule" id="MF_00195"/>
    </source>
</evidence>
<feature type="binding site" evidence="8">
    <location>
        <begin position="120"/>
        <end position="123"/>
    </location>
    <ligand>
        <name>GTP</name>
        <dbReference type="ChEBI" id="CHEBI:37565"/>
        <label>1</label>
    </ligand>
</feature>
<dbReference type="PATRIC" id="fig|1379910.4.peg.4201"/>
<dbReference type="PANTHER" id="PTHR43834">
    <property type="entry name" value="GTPASE DER"/>
    <property type="match status" value="1"/>
</dbReference>
<evidence type="ECO:0000256" key="1">
    <source>
        <dbReference type="ARBA" id="ARBA00008279"/>
    </source>
</evidence>
<dbReference type="InterPro" id="IPR006073">
    <property type="entry name" value="GTP-bd"/>
</dbReference>
<evidence type="ECO:0000256" key="10">
    <source>
        <dbReference type="RuleBase" id="RU004481"/>
    </source>
</evidence>
<dbReference type="SUPFAM" id="SSF52540">
    <property type="entry name" value="P-loop containing nucleoside triphosphate hydrolases"/>
    <property type="match status" value="2"/>
</dbReference>
<evidence type="ECO:0000259" key="11">
    <source>
        <dbReference type="PROSITE" id="PS51712"/>
    </source>
</evidence>
<feature type="domain" description="EngA-type G" evidence="11">
    <location>
        <begin position="4"/>
        <end position="169"/>
    </location>
</feature>
<dbReference type="InterPro" id="IPR016484">
    <property type="entry name" value="GTPase_Der"/>
</dbReference>
<evidence type="ECO:0000256" key="6">
    <source>
        <dbReference type="ARBA" id="ARBA00023134"/>
    </source>
</evidence>
<dbReference type="Pfam" id="PF14714">
    <property type="entry name" value="KH_dom-like"/>
    <property type="match status" value="1"/>
</dbReference>
<gene>
    <name evidence="8" type="primary">der</name>
    <name evidence="12" type="ORF">TH63_19265</name>
</gene>
<dbReference type="FunFam" id="3.40.50.300:FF:000040">
    <property type="entry name" value="GTPase Der"/>
    <property type="match status" value="1"/>
</dbReference>
<dbReference type="AlphaFoldDB" id="A0A0H4VN07"/>
<feature type="binding site" evidence="8">
    <location>
        <begin position="296"/>
        <end position="299"/>
    </location>
    <ligand>
        <name>GTP</name>
        <dbReference type="ChEBI" id="CHEBI:37565"/>
        <label>2</label>
    </ligand>
</feature>
<keyword evidence="6 8" id="KW-0342">GTP-binding</keyword>
<evidence type="ECO:0000256" key="2">
    <source>
        <dbReference type="ARBA" id="ARBA00020953"/>
    </source>
</evidence>
<comment type="similarity">
    <text evidence="1 8 9 10">Belongs to the TRAFAC class TrmE-Era-EngA-EngB-Septin-like GTPase superfamily. EngA (Der) GTPase family.</text>
</comment>
<dbReference type="EMBL" id="CP010777">
    <property type="protein sequence ID" value="AKQ47295.1"/>
    <property type="molecule type" value="Genomic_DNA"/>
</dbReference>
<dbReference type="PANTHER" id="PTHR43834:SF6">
    <property type="entry name" value="GTPASE DER"/>
    <property type="match status" value="1"/>
</dbReference>
<dbReference type="Proteomes" id="UP000036458">
    <property type="component" value="Chromosome"/>
</dbReference>
<accession>A0A0H4VN07</accession>
<dbReference type="FunFam" id="3.30.300.20:FF:000004">
    <property type="entry name" value="GTPase Der"/>
    <property type="match status" value="1"/>
</dbReference>
<name>A0A0H4VN07_9BACT</name>
<feature type="binding site" evidence="8">
    <location>
        <begin position="184"/>
        <end position="191"/>
    </location>
    <ligand>
        <name>GTP</name>
        <dbReference type="ChEBI" id="CHEBI:37565"/>
        <label>2</label>
    </ligand>
</feature>
<dbReference type="KEGG" id="ruf:TH63_19265"/>
<dbReference type="InterPro" id="IPR005225">
    <property type="entry name" value="Small_GTP-bd"/>
</dbReference>
<sequence length="437" mass="49054">MAQNTIAIVGRPNVGKSTLFNRLVGERKAIMDNESGVTRDRHYGHGNWTGKYFTVIDTGGYVRGSDDIFEGEIRKQVDLAINEADVILFMVDVDAGVTGLDQEFADVLRRSKKPIYIVANKADTHARGHLAGEFYALGFEGEIFPVSSQNGSGTGELLDAVVSHFKEEGIENPEAGIPRIAVIGRPNVGKSSFVNLLLGEDRNIVTDIAGTTRDSIHSHYKAFGKEFIIIDTAGLRKKSKVHEDIEFYSVLRSIRALEDSDICVMMLDATRGIEAQDMNIIGLADKNRKGLVILVNKWDLVEKETNTVRDMEKAILERIAPIAYPPIVFISVENKQRVHKAIETIIQVHENRSMKIPTSKLNDAMLKEIERYPPPSIKGKFVKIKYVTQLPTNTPTFAFFCNLPQYIKESYARFLENRLREHFGFEGVPVNLVFRKK</sequence>
<dbReference type="OrthoDB" id="9805918at2"/>
<dbReference type="HAMAP" id="MF_00195">
    <property type="entry name" value="GTPase_Der"/>
    <property type="match status" value="1"/>
</dbReference>
<dbReference type="Pfam" id="PF01926">
    <property type="entry name" value="MMR_HSR1"/>
    <property type="match status" value="2"/>
</dbReference>
<evidence type="ECO:0000256" key="4">
    <source>
        <dbReference type="ARBA" id="ARBA00022737"/>
    </source>
</evidence>
<dbReference type="GO" id="GO:0005525">
    <property type="term" value="F:GTP binding"/>
    <property type="evidence" value="ECO:0007669"/>
    <property type="project" value="UniProtKB-UniRule"/>
</dbReference>
<dbReference type="Gene3D" id="3.40.50.300">
    <property type="entry name" value="P-loop containing nucleotide triphosphate hydrolases"/>
    <property type="match status" value="2"/>
</dbReference>